<dbReference type="Gene3D" id="2.40.50.180">
    <property type="entry name" value="CheA-289, Domain 4"/>
    <property type="match status" value="1"/>
</dbReference>
<reference evidence="2 3" key="1">
    <citation type="submission" date="2013-05" db="EMBL/GenBank/DDBJ databases">
        <title>Genome assembly of Chondromyces apiculatus DSM 436.</title>
        <authorList>
            <person name="Sharma G."/>
            <person name="Khatri I."/>
            <person name="Kaur C."/>
            <person name="Mayilraj S."/>
            <person name="Subramanian S."/>
        </authorList>
    </citation>
    <scope>NUCLEOTIDE SEQUENCE [LARGE SCALE GENOMIC DNA]</scope>
    <source>
        <strain evidence="2 3">DSM 436</strain>
    </source>
</reference>
<dbReference type="GO" id="GO:0006935">
    <property type="term" value="P:chemotaxis"/>
    <property type="evidence" value="ECO:0007669"/>
    <property type="project" value="InterPro"/>
</dbReference>
<dbReference type="RefSeq" id="WP_044243776.1">
    <property type="nucleotide sequence ID" value="NZ_ASRX01000031.1"/>
</dbReference>
<evidence type="ECO:0000313" key="2">
    <source>
        <dbReference type="EMBL" id="EYF04591.1"/>
    </source>
</evidence>
<dbReference type="PANTHER" id="PTHR22617">
    <property type="entry name" value="CHEMOTAXIS SENSOR HISTIDINE KINASE-RELATED"/>
    <property type="match status" value="1"/>
</dbReference>
<dbReference type="InterPro" id="IPR002545">
    <property type="entry name" value="CheW-lke_dom"/>
</dbReference>
<dbReference type="Gene3D" id="2.30.30.40">
    <property type="entry name" value="SH3 Domains"/>
    <property type="match status" value="1"/>
</dbReference>
<sequence length="187" mass="19925">MSEPSVKDPWSEEQRALLETRTRAVAHRAEVAVNVVGTEVLRVLVAGEPCALQTARIRGVAEILRLTPLPHAPPEVAGLTVRGGSVLPVFYLRAVLGLPLSALPEHGRMVLLGAKEEDQLGLVVDAIEGTARLDLSTLREPPPTVAAEVKAVLLGMDPQGTMVLDLDALLASPRLIIDIPLPRVGRS</sequence>
<dbReference type="InterPro" id="IPR036061">
    <property type="entry name" value="CheW-like_dom_sf"/>
</dbReference>
<accession>A0A017T7Q1</accession>
<dbReference type="AlphaFoldDB" id="A0A017T7Q1"/>
<evidence type="ECO:0000313" key="3">
    <source>
        <dbReference type="Proteomes" id="UP000019678"/>
    </source>
</evidence>
<dbReference type="eggNOG" id="COG0835">
    <property type="taxonomic scope" value="Bacteria"/>
</dbReference>
<dbReference type="SUPFAM" id="SSF50341">
    <property type="entry name" value="CheW-like"/>
    <property type="match status" value="1"/>
</dbReference>
<gene>
    <name evidence="2" type="ORF">CAP_4267</name>
</gene>
<evidence type="ECO:0000259" key="1">
    <source>
        <dbReference type="PROSITE" id="PS50851"/>
    </source>
</evidence>
<dbReference type="Pfam" id="PF01584">
    <property type="entry name" value="CheW"/>
    <property type="match status" value="1"/>
</dbReference>
<dbReference type="GO" id="GO:0005829">
    <property type="term" value="C:cytosol"/>
    <property type="evidence" value="ECO:0007669"/>
    <property type="project" value="TreeGrafter"/>
</dbReference>
<dbReference type="OrthoDB" id="9794382at2"/>
<dbReference type="EMBL" id="ASRX01000031">
    <property type="protein sequence ID" value="EYF04591.1"/>
    <property type="molecule type" value="Genomic_DNA"/>
</dbReference>
<dbReference type="STRING" id="1192034.CAP_4267"/>
<dbReference type="InterPro" id="IPR039315">
    <property type="entry name" value="CheW"/>
</dbReference>
<organism evidence="2 3">
    <name type="scientific">Chondromyces apiculatus DSM 436</name>
    <dbReference type="NCBI Taxonomy" id="1192034"/>
    <lineage>
        <taxon>Bacteria</taxon>
        <taxon>Pseudomonadati</taxon>
        <taxon>Myxococcota</taxon>
        <taxon>Polyangia</taxon>
        <taxon>Polyangiales</taxon>
        <taxon>Polyangiaceae</taxon>
        <taxon>Chondromyces</taxon>
    </lineage>
</organism>
<dbReference type="GO" id="GO:0007165">
    <property type="term" value="P:signal transduction"/>
    <property type="evidence" value="ECO:0007669"/>
    <property type="project" value="InterPro"/>
</dbReference>
<feature type="domain" description="CheW-like" evidence="1">
    <location>
        <begin position="37"/>
        <end position="175"/>
    </location>
</feature>
<proteinExistence type="predicted"/>
<dbReference type="Proteomes" id="UP000019678">
    <property type="component" value="Unassembled WGS sequence"/>
</dbReference>
<comment type="caution">
    <text evidence="2">The sequence shown here is derived from an EMBL/GenBank/DDBJ whole genome shotgun (WGS) entry which is preliminary data.</text>
</comment>
<dbReference type="PANTHER" id="PTHR22617:SF23">
    <property type="entry name" value="CHEMOTAXIS PROTEIN CHEW"/>
    <property type="match status" value="1"/>
</dbReference>
<name>A0A017T7Q1_9BACT</name>
<dbReference type="PROSITE" id="PS50851">
    <property type="entry name" value="CHEW"/>
    <property type="match status" value="1"/>
</dbReference>
<protein>
    <recommendedName>
        <fullName evidence="1">CheW-like domain-containing protein</fullName>
    </recommendedName>
</protein>
<dbReference type="SMART" id="SM00260">
    <property type="entry name" value="CheW"/>
    <property type="match status" value="1"/>
</dbReference>
<keyword evidence="3" id="KW-1185">Reference proteome</keyword>